<evidence type="ECO:0000256" key="4">
    <source>
        <dbReference type="ARBA" id="ARBA00023239"/>
    </source>
</evidence>
<feature type="domain" description="Aminotransferase class I/classII large" evidence="6">
    <location>
        <begin position="60"/>
        <end position="384"/>
    </location>
</feature>
<reference evidence="7 8" key="1">
    <citation type="journal article" date="2010" name="Stand. Genomic Sci.">
        <title>Non-contiguous finished genome sequence of Aminomonas paucivorans type strain (GLU-3).</title>
        <authorList>
            <person name="Pitluck S."/>
            <person name="Yasawong M."/>
            <person name="Held B."/>
            <person name="Lapidus A."/>
            <person name="Nolan M."/>
            <person name="Copeland A."/>
            <person name="Lucas S."/>
            <person name="Del Rio T.G."/>
            <person name="Tice H."/>
            <person name="Cheng J.F."/>
            <person name="Chertkov O."/>
            <person name="Goodwin L."/>
            <person name="Tapia R."/>
            <person name="Han C."/>
            <person name="Liolios K."/>
            <person name="Ivanova N."/>
            <person name="Mavromatis K."/>
            <person name="Ovchinnikova G."/>
            <person name="Pati A."/>
            <person name="Chen A."/>
            <person name="Palaniappan K."/>
            <person name="Land M."/>
            <person name="Hauser L."/>
            <person name="Chang Y.J."/>
            <person name="Jeffries C.D."/>
            <person name="Pukall R."/>
            <person name="Spring S."/>
            <person name="Rohde M."/>
            <person name="Sikorski J."/>
            <person name="Goker M."/>
            <person name="Woyke T."/>
            <person name="Bristow J."/>
            <person name="Eisen J.A."/>
            <person name="Markowitz V."/>
            <person name="Hugenholtz P."/>
            <person name="Kyrpides N.C."/>
            <person name="Klenk H.P."/>
        </authorList>
    </citation>
    <scope>NUCLEOTIDE SEQUENCE [LARGE SCALE GENOMIC DNA]</scope>
    <source>
        <strain evidence="7 8">DSM 12260</strain>
    </source>
</reference>
<organism evidence="7 8">
    <name type="scientific">Aminomonas paucivorans DSM 12260</name>
    <dbReference type="NCBI Taxonomy" id="584708"/>
    <lineage>
        <taxon>Bacteria</taxon>
        <taxon>Thermotogati</taxon>
        <taxon>Synergistota</taxon>
        <taxon>Synergistia</taxon>
        <taxon>Synergistales</taxon>
        <taxon>Synergistaceae</taxon>
        <taxon>Aminomonas</taxon>
    </lineage>
</organism>
<dbReference type="Gene3D" id="3.40.640.10">
    <property type="entry name" value="Type I PLP-dependent aspartate aminotransferase-like (Major domain)"/>
    <property type="match status" value="1"/>
</dbReference>
<dbReference type="InterPro" id="IPR015421">
    <property type="entry name" value="PyrdxlP-dep_Trfase_major"/>
</dbReference>
<dbReference type="Gene3D" id="3.90.1150.10">
    <property type="entry name" value="Aspartate Aminotransferase, domain 1"/>
    <property type="match status" value="1"/>
</dbReference>
<dbReference type="Proteomes" id="UP000005096">
    <property type="component" value="Chromosome"/>
</dbReference>
<dbReference type="RefSeq" id="WP_006300362.1">
    <property type="nucleotide sequence ID" value="NZ_CM001022.1"/>
</dbReference>
<keyword evidence="8" id="KW-1185">Reference proteome</keyword>
<dbReference type="InterPro" id="IPR004839">
    <property type="entry name" value="Aminotransferase_I/II_large"/>
</dbReference>
<dbReference type="InterPro" id="IPR015422">
    <property type="entry name" value="PyrdxlP-dep_Trfase_small"/>
</dbReference>
<evidence type="ECO:0000259" key="6">
    <source>
        <dbReference type="Pfam" id="PF00155"/>
    </source>
</evidence>
<evidence type="ECO:0000256" key="5">
    <source>
        <dbReference type="ARBA" id="ARBA00037974"/>
    </source>
</evidence>
<evidence type="ECO:0000313" key="8">
    <source>
        <dbReference type="Proteomes" id="UP000005096"/>
    </source>
</evidence>
<dbReference type="OrthoDB" id="9802872at2"/>
<dbReference type="STRING" id="584708.Apau_0767"/>
<comment type="cofactor">
    <cofactor evidence="1">
        <name>pyridoxal 5'-phosphate</name>
        <dbReference type="ChEBI" id="CHEBI:597326"/>
    </cofactor>
</comment>
<evidence type="ECO:0000256" key="3">
    <source>
        <dbReference type="ARBA" id="ARBA00022898"/>
    </source>
</evidence>
<evidence type="ECO:0000313" key="7">
    <source>
        <dbReference type="EMBL" id="EFQ23195.1"/>
    </source>
</evidence>
<dbReference type="SUPFAM" id="SSF53383">
    <property type="entry name" value="PLP-dependent transferases"/>
    <property type="match status" value="1"/>
</dbReference>
<proteinExistence type="inferred from homology"/>
<dbReference type="NCBIfam" id="TIGR04350">
    <property type="entry name" value="C_S_lyase_PatB"/>
    <property type="match status" value="1"/>
</dbReference>
<dbReference type="PANTHER" id="PTHR43525:SF1">
    <property type="entry name" value="PROTEIN MALY"/>
    <property type="match status" value="1"/>
</dbReference>
<dbReference type="HOGENOM" id="CLU_017584_15_0_0"/>
<evidence type="ECO:0000256" key="1">
    <source>
        <dbReference type="ARBA" id="ARBA00001933"/>
    </source>
</evidence>
<dbReference type="PaxDb" id="584708-Apau_0767"/>
<dbReference type="AlphaFoldDB" id="E3CVD9"/>
<keyword evidence="7" id="KW-0808">Transferase</keyword>
<gene>
    <name evidence="7" type="ORF">Apau_0767</name>
</gene>
<keyword evidence="3" id="KW-0663">Pyridoxal phosphate</keyword>
<dbReference type="GO" id="GO:0030170">
    <property type="term" value="F:pyridoxal phosphate binding"/>
    <property type="evidence" value="ECO:0007669"/>
    <property type="project" value="InterPro"/>
</dbReference>
<dbReference type="Pfam" id="PF00155">
    <property type="entry name" value="Aminotran_1_2"/>
    <property type="match status" value="1"/>
</dbReference>
<accession>E3CVD9</accession>
<dbReference type="EC" id="4.4.1.13" evidence="2"/>
<comment type="similarity">
    <text evidence="5">Belongs to the class-II pyridoxal-phosphate-dependent aminotransferase family. MalY/PatB cystathionine beta-lyase subfamily.</text>
</comment>
<name>E3CVD9_9BACT</name>
<dbReference type="InterPro" id="IPR015424">
    <property type="entry name" value="PyrdxlP-dep_Trfase"/>
</dbReference>
<evidence type="ECO:0000256" key="2">
    <source>
        <dbReference type="ARBA" id="ARBA00012224"/>
    </source>
</evidence>
<dbReference type="InterPro" id="IPR027619">
    <property type="entry name" value="C-S_lyase_PatB-like"/>
</dbReference>
<protein>
    <recommendedName>
        <fullName evidence="2">cysteine-S-conjugate beta-lyase</fullName>
        <ecNumber evidence="2">4.4.1.13</ecNumber>
    </recommendedName>
</protein>
<dbReference type="PANTHER" id="PTHR43525">
    <property type="entry name" value="PROTEIN MALY"/>
    <property type="match status" value="1"/>
</dbReference>
<dbReference type="InterPro" id="IPR051798">
    <property type="entry name" value="Class-II_PLP-Dep_Aminotrans"/>
</dbReference>
<dbReference type="CDD" id="cd00609">
    <property type="entry name" value="AAT_like"/>
    <property type="match status" value="1"/>
</dbReference>
<dbReference type="GO" id="GO:0008483">
    <property type="term" value="F:transaminase activity"/>
    <property type="evidence" value="ECO:0007669"/>
    <property type="project" value="UniProtKB-KW"/>
</dbReference>
<dbReference type="eggNOG" id="COG1168">
    <property type="taxonomic scope" value="Bacteria"/>
</dbReference>
<dbReference type="EMBL" id="CM001022">
    <property type="protein sequence ID" value="EFQ23195.1"/>
    <property type="molecule type" value="Genomic_DNA"/>
</dbReference>
<keyword evidence="4" id="KW-0456">Lyase</keyword>
<sequence length="396" mass="44104">MNFDFDRPVLRKGTGCKKWDLLGTLFGEEDLLALWIADTEFPAPLPVLEALHRRVDHGVFGYPVRGRSVREAVAAWERTRHGWDVDPDWVCHAPGVMPGVAVALEALTRPGDGVVVQPPVYHPFPAVVEANDRKLLWNPLVRREDRYVMDLEGLEGLLAGGARAVLLCSPHNPVGRVWTREELSALAELCGRYDALILCDEIHQDIVFSDGGVHVPLASLGKEVARRTVTFVAPSKTFNLAGFYTSAVVISDPELRRAYETRLGALCLGGANQLGLVALETAYREGGPWLDALVRYLEENRNTLEAYLRDRLPGVRMDHPQGTFVFWLDFRDWEEDPEKLQAFLVREARVALNDGATFGPGGAGFARINVGCPRTMLLEGLERIREAAVRRGWVRP</sequence>
<dbReference type="GO" id="GO:0047804">
    <property type="term" value="F:cysteine-S-conjugate beta-lyase activity"/>
    <property type="evidence" value="ECO:0007669"/>
    <property type="project" value="UniProtKB-EC"/>
</dbReference>
<keyword evidence="7" id="KW-0032">Aminotransferase</keyword>